<protein>
    <submittedName>
        <fullName evidence="1">Uncharacterized protein</fullName>
    </submittedName>
</protein>
<gene>
    <name evidence="1" type="ORF">BN1708_018698</name>
</gene>
<accession>A0A0G4MB26</accession>
<keyword evidence="2" id="KW-1185">Reference proteome</keyword>
<name>A0A0G4MB26_VERLO</name>
<proteinExistence type="predicted"/>
<dbReference type="EMBL" id="CVQH01021692">
    <property type="protein sequence ID" value="CRK31321.1"/>
    <property type="molecule type" value="Genomic_DNA"/>
</dbReference>
<feature type="non-terminal residue" evidence="1">
    <location>
        <position position="1"/>
    </location>
</feature>
<evidence type="ECO:0000313" key="2">
    <source>
        <dbReference type="Proteomes" id="UP000044602"/>
    </source>
</evidence>
<sequence>SHRCPVRPHRRRRGQGRF</sequence>
<evidence type="ECO:0000313" key="1">
    <source>
        <dbReference type="EMBL" id="CRK31321.1"/>
    </source>
</evidence>
<dbReference type="Proteomes" id="UP000044602">
    <property type="component" value="Unassembled WGS sequence"/>
</dbReference>
<organism evidence="1 2">
    <name type="scientific">Verticillium longisporum</name>
    <name type="common">Verticillium dahliae var. longisporum</name>
    <dbReference type="NCBI Taxonomy" id="100787"/>
    <lineage>
        <taxon>Eukaryota</taxon>
        <taxon>Fungi</taxon>
        <taxon>Dikarya</taxon>
        <taxon>Ascomycota</taxon>
        <taxon>Pezizomycotina</taxon>
        <taxon>Sordariomycetes</taxon>
        <taxon>Hypocreomycetidae</taxon>
        <taxon>Glomerellales</taxon>
        <taxon>Plectosphaerellaceae</taxon>
        <taxon>Verticillium</taxon>
    </lineage>
</organism>
<dbReference type="AlphaFoldDB" id="A0A0G4MB26"/>
<reference evidence="2" key="1">
    <citation type="submission" date="2015-05" db="EMBL/GenBank/DDBJ databases">
        <authorList>
            <person name="Fogelqvist Johan"/>
        </authorList>
    </citation>
    <scope>NUCLEOTIDE SEQUENCE [LARGE SCALE GENOMIC DNA]</scope>
</reference>